<organism evidence="2 3">
    <name type="scientific">Blastochloris tepida</name>
    <dbReference type="NCBI Taxonomy" id="2233851"/>
    <lineage>
        <taxon>Bacteria</taxon>
        <taxon>Pseudomonadati</taxon>
        <taxon>Pseudomonadota</taxon>
        <taxon>Alphaproteobacteria</taxon>
        <taxon>Hyphomicrobiales</taxon>
        <taxon>Blastochloridaceae</taxon>
        <taxon>Blastochloris</taxon>
    </lineage>
</organism>
<evidence type="ECO:0000313" key="2">
    <source>
        <dbReference type="EMBL" id="BBF94814.1"/>
    </source>
</evidence>
<evidence type="ECO:0000313" key="3">
    <source>
        <dbReference type="Proteomes" id="UP000266934"/>
    </source>
</evidence>
<dbReference type="KEGG" id="blag:BLTE_34990"/>
<dbReference type="AlphaFoldDB" id="A0A348G5I1"/>
<reference evidence="2 3" key="1">
    <citation type="submission" date="2018-08" db="EMBL/GenBank/DDBJ databases">
        <title>Complete genome sequencing of Blastochloris tepida GI.</title>
        <authorList>
            <person name="Tsukatani Y."/>
            <person name="Mori H."/>
        </authorList>
    </citation>
    <scope>NUCLEOTIDE SEQUENCE [LARGE SCALE GENOMIC DNA]</scope>
    <source>
        <strain evidence="2 3">GI</strain>
    </source>
</reference>
<proteinExistence type="predicted"/>
<evidence type="ECO:0000256" key="1">
    <source>
        <dbReference type="SAM" id="MobiDB-lite"/>
    </source>
</evidence>
<keyword evidence="3" id="KW-1185">Reference proteome</keyword>
<sequence>MARINRRRGFCRPGRCLSKGGRPAAVPKNNFKNKILSARSGPIPLRHHLKPDHIPSTLREAATAAQATAPPTSVV</sequence>
<feature type="compositionally biased region" description="Basic residues" evidence="1">
    <location>
        <begin position="1"/>
        <end position="10"/>
    </location>
</feature>
<accession>A0A348G5I1</accession>
<name>A0A348G5I1_9HYPH</name>
<gene>
    <name evidence="2" type="ORF">BLTE_34990</name>
</gene>
<dbReference type="EMBL" id="AP018907">
    <property type="protein sequence ID" value="BBF94814.1"/>
    <property type="molecule type" value="Genomic_DNA"/>
</dbReference>
<protein>
    <submittedName>
        <fullName evidence="2">Uncharacterized protein</fullName>
    </submittedName>
</protein>
<feature type="region of interest" description="Disordered" evidence="1">
    <location>
        <begin position="1"/>
        <end position="28"/>
    </location>
</feature>
<dbReference type="Proteomes" id="UP000266934">
    <property type="component" value="Chromosome"/>
</dbReference>